<comment type="caution">
    <text evidence="1">The sequence shown here is derived from an EMBL/GenBank/DDBJ whole genome shotgun (WGS) entry which is preliminary data.</text>
</comment>
<dbReference type="AlphaFoldDB" id="A0AAJ0ABD9"/>
<evidence type="ECO:0000313" key="1">
    <source>
        <dbReference type="EMBL" id="KAK1659393.1"/>
    </source>
</evidence>
<gene>
    <name evidence="1" type="ORF">BDP55DRAFT_360234</name>
</gene>
<evidence type="ECO:0000313" key="2">
    <source>
        <dbReference type="Proteomes" id="UP001224890"/>
    </source>
</evidence>
<organism evidence="1 2">
    <name type="scientific">Colletotrichum godetiae</name>
    <dbReference type="NCBI Taxonomy" id="1209918"/>
    <lineage>
        <taxon>Eukaryota</taxon>
        <taxon>Fungi</taxon>
        <taxon>Dikarya</taxon>
        <taxon>Ascomycota</taxon>
        <taxon>Pezizomycotina</taxon>
        <taxon>Sordariomycetes</taxon>
        <taxon>Hypocreomycetidae</taxon>
        <taxon>Glomerellales</taxon>
        <taxon>Glomerellaceae</taxon>
        <taxon>Colletotrichum</taxon>
        <taxon>Colletotrichum acutatum species complex</taxon>
    </lineage>
</organism>
<accession>A0AAJ0ABD9</accession>
<protein>
    <submittedName>
        <fullName evidence="1">Uncharacterized protein</fullName>
    </submittedName>
</protein>
<reference evidence="1" key="1">
    <citation type="submission" date="2021-06" db="EMBL/GenBank/DDBJ databases">
        <title>Comparative genomics, transcriptomics and evolutionary studies reveal genomic signatures of adaptation to plant cell wall in hemibiotrophic fungi.</title>
        <authorList>
            <consortium name="DOE Joint Genome Institute"/>
            <person name="Baroncelli R."/>
            <person name="Diaz J.F."/>
            <person name="Benocci T."/>
            <person name="Peng M."/>
            <person name="Battaglia E."/>
            <person name="Haridas S."/>
            <person name="Andreopoulos W."/>
            <person name="Labutti K."/>
            <person name="Pangilinan J."/>
            <person name="Floch G.L."/>
            <person name="Makela M.R."/>
            <person name="Henrissat B."/>
            <person name="Grigoriev I.V."/>
            <person name="Crouch J.A."/>
            <person name="De Vries R.P."/>
            <person name="Sukno S.A."/>
            <person name="Thon M.R."/>
        </authorList>
    </citation>
    <scope>NUCLEOTIDE SEQUENCE</scope>
    <source>
        <strain evidence="1">CBS 193.32</strain>
    </source>
</reference>
<sequence>MTLGCGSMHWKRTCGIAITSLIVNSTVGTDADCRLQIQIQKFHVSRTRQPFCDIFLVDCIKLLTVQLKQRGYVEEKHLEPDRPGVYRPLTIHRVHVNAGRASQPPRISTT</sequence>
<dbReference type="EMBL" id="JAHMHR010000061">
    <property type="protein sequence ID" value="KAK1659393.1"/>
    <property type="molecule type" value="Genomic_DNA"/>
</dbReference>
<dbReference type="Proteomes" id="UP001224890">
    <property type="component" value="Unassembled WGS sequence"/>
</dbReference>
<dbReference type="RefSeq" id="XP_060424157.1">
    <property type="nucleotide sequence ID" value="XM_060567033.1"/>
</dbReference>
<proteinExistence type="predicted"/>
<name>A0AAJ0ABD9_9PEZI</name>
<dbReference type="GeneID" id="85451559"/>
<keyword evidence="2" id="KW-1185">Reference proteome</keyword>